<dbReference type="InterPro" id="IPR018060">
    <property type="entry name" value="HTH_AraC"/>
</dbReference>
<evidence type="ECO:0000256" key="3">
    <source>
        <dbReference type="ARBA" id="ARBA00023163"/>
    </source>
</evidence>
<keyword evidence="2" id="KW-0238">DNA-binding</keyword>
<dbReference type="Pfam" id="PF12833">
    <property type="entry name" value="HTH_18"/>
    <property type="match status" value="1"/>
</dbReference>
<evidence type="ECO:0000256" key="2">
    <source>
        <dbReference type="ARBA" id="ARBA00023125"/>
    </source>
</evidence>
<dbReference type="SUPFAM" id="SSF46689">
    <property type="entry name" value="Homeodomain-like"/>
    <property type="match status" value="2"/>
</dbReference>
<evidence type="ECO:0000313" key="5">
    <source>
        <dbReference type="EMBL" id="BBX04661.1"/>
    </source>
</evidence>
<dbReference type="InterPro" id="IPR009057">
    <property type="entry name" value="Homeodomain-like_sf"/>
</dbReference>
<keyword evidence="6" id="KW-1185">Reference proteome</keyword>
<keyword evidence="1" id="KW-0805">Transcription regulation</keyword>
<dbReference type="Gene3D" id="1.10.10.60">
    <property type="entry name" value="Homeodomain-like"/>
    <property type="match status" value="2"/>
</dbReference>
<dbReference type="AlphaFoldDB" id="A0AAD1HGM7"/>
<dbReference type="EMBL" id="AP022560">
    <property type="protein sequence ID" value="BBX04661.1"/>
    <property type="molecule type" value="Genomic_DNA"/>
</dbReference>
<dbReference type="Proteomes" id="UP000466681">
    <property type="component" value="Chromosome"/>
</dbReference>
<evidence type="ECO:0000256" key="1">
    <source>
        <dbReference type="ARBA" id="ARBA00023015"/>
    </source>
</evidence>
<evidence type="ECO:0000313" key="6">
    <source>
        <dbReference type="Proteomes" id="UP000466681"/>
    </source>
</evidence>
<dbReference type="InterPro" id="IPR009594">
    <property type="entry name" value="Tscrpt_reg_HTH_AraC_N"/>
</dbReference>
<dbReference type="PRINTS" id="PR00032">
    <property type="entry name" value="HTHARAC"/>
</dbReference>
<dbReference type="PANTHER" id="PTHR43436">
    <property type="entry name" value="ARAC-FAMILY TRANSCRIPTIONAL REGULATOR"/>
    <property type="match status" value="1"/>
</dbReference>
<organism evidence="5 6">
    <name type="scientific">Mycolicibacterium moriokaense</name>
    <dbReference type="NCBI Taxonomy" id="39691"/>
    <lineage>
        <taxon>Bacteria</taxon>
        <taxon>Bacillati</taxon>
        <taxon>Actinomycetota</taxon>
        <taxon>Actinomycetes</taxon>
        <taxon>Mycobacteriales</taxon>
        <taxon>Mycobacteriaceae</taxon>
        <taxon>Mycolicibacterium</taxon>
    </lineage>
</organism>
<dbReference type="PROSITE" id="PS01124">
    <property type="entry name" value="HTH_ARAC_FAMILY_2"/>
    <property type="match status" value="1"/>
</dbReference>
<reference evidence="5 6" key="1">
    <citation type="journal article" date="2019" name="Emerg. Microbes Infect.">
        <title>Comprehensive subspecies identification of 175 nontuberculous mycobacteria species based on 7547 genomic profiles.</title>
        <authorList>
            <person name="Matsumoto Y."/>
            <person name="Kinjo T."/>
            <person name="Motooka D."/>
            <person name="Nabeya D."/>
            <person name="Jung N."/>
            <person name="Uechi K."/>
            <person name="Horii T."/>
            <person name="Iida T."/>
            <person name="Fujita J."/>
            <person name="Nakamura S."/>
        </authorList>
    </citation>
    <scope>NUCLEOTIDE SEQUENCE [LARGE SCALE GENOMIC DNA]</scope>
    <source>
        <strain evidence="5 6">JCM 6375</strain>
    </source>
</reference>
<protein>
    <submittedName>
        <fullName evidence="5">Transcriptional regulator</fullName>
    </submittedName>
</protein>
<evidence type="ECO:0000259" key="4">
    <source>
        <dbReference type="PROSITE" id="PS01124"/>
    </source>
</evidence>
<feature type="domain" description="HTH araC/xylS-type" evidence="4">
    <location>
        <begin position="181"/>
        <end position="279"/>
    </location>
</feature>
<dbReference type="InterPro" id="IPR020449">
    <property type="entry name" value="Tscrpt_reg_AraC-type_HTH"/>
</dbReference>
<dbReference type="GO" id="GO:0043565">
    <property type="term" value="F:sequence-specific DNA binding"/>
    <property type="evidence" value="ECO:0007669"/>
    <property type="project" value="InterPro"/>
</dbReference>
<proteinExistence type="predicted"/>
<name>A0AAD1HGM7_9MYCO</name>
<dbReference type="PANTHER" id="PTHR43436:SF1">
    <property type="entry name" value="TRANSCRIPTIONAL REGULATORY PROTEIN"/>
    <property type="match status" value="1"/>
</dbReference>
<dbReference type="KEGG" id="mmor:MMOR_55970"/>
<accession>A0AAD1HGM7</accession>
<dbReference type="Pfam" id="PF06719">
    <property type="entry name" value="AraC_N"/>
    <property type="match status" value="1"/>
</dbReference>
<dbReference type="SMART" id="SM00342">
    <property type="entry name" value="HTH_ARAC"/>
    <property type="match status" value="1"/>
</dbReference>
<sequence length="286" mass="30938">MAALAPGEGVHAGRWPGLTIYRFTRPSRPQWVENLSVSLVVTAQSGHAEACGERLVGGVNHLVAAPYQGLDWLVLGASQDDPVLGLVLPIDPALVRSVTTSVRGMHVAAHDSRGRQRIASIAGTDIVSTAARFLESLRDECDRRVLAPLLLRELVYHVLRGEQGGRLIRVAAQQTTAHPVGVVMAYIDMHIAEPLTVDALAAQVCLSPSSLSRVFREATGCGPHQYVKEARLVRARQLLDGDRCTVAEAARQVGYVSVSNFIKAFHRRFGSTPGDYASAHPFRRAC</sequence>
<keyword evidence="3" id="KW-0804">Transcription</keyword>
<dbReference type="GO" id="GO:0003700">
    <property type="term" value="F:DNA-binding transcription factor activity"/>
    <property type="evidence" value="ECO:0007669"/>
    <property type="project" value="InterPro"/>
</dbReference>
<gene>
    <name evidence="5" type="ORF">MMOR_55970</name>
</gene>